<sequence length="515" mass="58099">MPISTKSSSGLKQIEIAEMSTAQIGRYRRGITISPDNQDTNIPAMTTKRVKKLATDGWDVFEHPEGALYYYHTEKRVYTDMNILDHGVAQELAGFADELYGALNKKEDCPPKDDVELVLEIASVKDGRYCGYYFANKRDACLFWLRDYTPNYILQECRGVSSLPHKMRELEAQYWKHVEFFPHARKISESIVQELECILTFAAGDTMTSHVSTSNALYSPDLLQEALSLVNGIKITNGYVESAYLVCFIGRMMNKFRHNQFLQFHGEQCARLSRDQSVYGESYTKRSLMMIVLSSILFRAPYVHIRALHNLYVDTLVNEDDWKRFVGRLISETQDFNLLATVFLGANVGFLAINTVDEGNGRSISQVASYMSMIASFGSMLLGVRLVRKNFGDDDPDGVAECAQRILSKAYDSSYGLETLSIVYSLPYALLVWGVIFFVLAFSAECFKHSDVVTRVPVIFAASVVLAFVGYSMHTTGERGWKISDEGDESGTYNLSSAHRFTKRIRTLQPALSRV</sequence>
<comment type="caution">
    <text evidence="1">The sequence shown here is derived from an EMBL/GenBank/DDBJ whole genome shotgun (WGS) entry which is preliminary data.</text>
</comment>
<dbReference type="EMBL" id="MU268332">
    <property type="protein sequence ID" value="KAH7904893.1"/>
    <property type="molecule type" value="Genomic_DNA"/>
</dbReference>
<accession>A0ACB7ZVY1</accession>
<protein>
    <submittedName>
        <fullName evidence="1">Uncharacterized protein</fullName>
    </submittedName>
</protein>
<name>A0ACB7ZVY1_9AGAM</name>
<organism evidence="1 2">
    <name type="scientific">Hygrophoropsis aurantiaca</name>
    <dbReference type="NCBI Taxonomy" id="72124"/>
    <lineage>
        <taxon>Eukaryota</taxon>
        <taxon>Fungi</taxon>
        <taxon>Dikarya</taxon>
        <taxon>Basidiomycota</taxon>
        <taxon>Agaricomycotina</taxon>
        <taxon>Agaricomycetes</taxon>
        <taxon>Agaricomycetidae</taxon>
        <taxon>Boletales</taxon>
        <taxon>Coniophorineae</taxon>
        <taxon>Hygrophoropsidaceae</taxon>
        <taxon>Hygrophoropsis</taxon>
    </lineage>
</organism>
<gene>
    <name evidence="1" type="ORF">BJ138DRAFT_1073194</name>
</gene>
<dbReference type="Proteomes" id="UP000790377">
    <property type="component" value="Unassembled WGS sequence"/>
</dbReference>
<reference evidence="1" key="1">
    <citation type="journal article" date="2021" name="New Phytol.">
        <title>Evolutionary innovations through gain and loss of genes in the ectomycorrhizal Boletales.</title>
        <authorList>
            <person name="Wu G."/>
            <person name="Miyauchi S."/>
            <person name="Morin E."/>
            <person name="Kuo A."/>
            <person name="Drula E."/>
            <person name="Varga T."/>
            <person name="Kohler A."/>
            <person name="Feng B."/>
            <person name="Cao Y."/>
            <person name="Lipzen A."/>
            <person name="Daum C."/>
            <person name="Hundley H."/>
            <person name="Pangilinan J."/>
            <person name="Johnson J."/>
            <person name="Barry K."/>
            <person name="LaButti K."/>
            <person name="Ng V."/>
            <person name="Ahrendt S."/>
            <person name="Min B."/>
            <person name="Choi I.G."/>
            <person name="Park H."/>
            <person name="Plett J.M."/>
            <person name="Magnuson J."/>
            <person name="Spatafora J.W."/>
            <person name="Nagy L.G."/>
            <person name="Henrissat B."/>
            <person name="Grigoriev I.V."/>
            <person name="Yang Z.L."/>
            <person name="Xu J."/>
            <person name="Martin F.M."/>
        </authorList>
    </citation>
    <scope>NUCLEOTIDE SEQUENCE</scope>
    <source>
        <strain evidence="1">ATCC 28755</strain>
    </source>
</reference>
<proteinExistence type="predicted"/>
<evidence type="ECO:0000313" key="2">
    <source>
        <dbReference type="Proteomes" id="UP000790377"/>
    </source>
</evidence>
<evidence type="ECO:0000313" key="1">
    <source>
        <dbReference type="EMBL" id="KAH7904893.1"/>
    </source>
</evidence>
<keyword evidence="2" id="KW-1185">Reference proteome</keyword>